<dbReference type="PANTHER" id="PTHR30055:SF151">
    <property type="entry name" value="TRANSCRIPTIONAL REGULATORY PROTEIN"/>
    <property type="match status" value="1"/>
</dbReference>
<evidence type="ECO:0000313" key="8">
    <source>
        <dbReference type="Proteomes" id="UP000603904"/>
    </source>
</evidence>
<dbReference type="Gene3D" id="1.10.10.60">
    <property type="entry name" value="Homeodomain-like"/>
    <property type="match status" value="1"/>
</dbReference>
<dbReference type="EMBL" id="BOOC01000002">
    <property type="protein sequence ID" value="GIH37834.1"/>
    <property type="molecule type" value="Genomic_DNA"/>
</dbReference>
<dbReference type="PROSITE" id="PS01081">
    <property type="entry name" value="HTH_TETR_1"/>
    <property type="match status" value="1"/>
</dbReference>
<dbReference type="SUPFAM" id="SSF48498">
    <property type="entry name" value="Tetracyclin repressor-like, C-terminal domain"/>
    <property type="match status" value="1"/>
</dbReference>
<dbReference type="InterPro" id="IPR009057">
    <property type="entry name" value="Homeodomain-like_sf"/>
</dbReference>
<dbReference type="Gene3D" id="1.10.357.10">
    <property type="entry name" value="Tetracycline Repressor, domain 2"/>
    <property type="match status" value="1"/>
</dbReference>
<keyword evidence="2" id="KW-0805">Transcription regulation</keyword>
<sequence length="240" mass="26039">MVQPKPFTSVWTRERKGRREQGLSRDQIVKAALELLDAEGLDALSMRKLGARLGAGATSLYWYVATKDELLELVMDEVYAVVTVPEDVDWREAARVFAYGLRGAILGHPWSATLVGVVPALGPNALTAADRLMGAFVRAGFDGIDVDYAMTAVVSYTLGSTIPEVAWTSAVAASGTDVSRLQAEVGPVVMELSADRPHLRERYAAYVGKELDPLVARRLAFEFGLSALLDGLTTRITRGR</sequence>
<dbReference type="SUPFAM" id="SSF46689">
    <property type="entry name" value="Homeodomain-like"/>
    <property type="match status" value="1"/>
</dbReference>
<evidence type="ECO:0000256" key="1">
    <source>
        <dbReference type="ARBA" id="ARBA00022491"/>
    </source>
</evidence>
<feature type="DNA-binding region" description="H-T-H motif" evidence="5">
    <location>
        <begin position="45"/>
        <end position="64"/>
    </location>
</feature>
<dbReference type="PRINTS" id="PR00455">
    <property type="entry name" value="HTHTETR"/>
</dbReference>
<evidence type="ECO:0000256" key="5">
    <source>
        <dbReference type="PROSITE-ProRule" id="PRU00335"/>
    </source>
</evidence>
<evidence type="ECO:0000256" key="4">
    <source>
        <dbReference type="ARBA" id="ARBA00023163"/>
    </source>
</evidence>
<keyword evidence="4" id="KW-0804">Transcription</keyword>
<dbReference type="Pfam" id="PF02909">
    <property type="entry name" value="TetR_C_1"/>
    <property type="match status" value="1"/>
</dbReference>
<dbReference type="InterPro" id="IPR023772">
    <property type="entry name" value="DNA-bd_HTH_TetR-type_CS"/>
</dbReference>
<organism evidence="7 8">
    <name type="scientific">Microbispora corallina</name>
    <dbReference type="NCBI Taxonomy" id="83302"/>
    <lineage>
        <taxon>Bacteria</taxon>
        <taxon>Bacillati</taxon>
        <taxon>Actinomycetota</taxon>
        <taxon>Actinomycetes</taxon>
        <taxon>Streptosporangiales</taxon>
        <taxon>Streptosporangiaceae</taxon>
        <taxon>Microbispora</taxon>
    </lineage>
</organism>
<evidence type="ECO:0000259" key="6">
    <source>
        <dbReference type="PROSITE" id="PS50977"/>
    </source>
</evidence>
<protein>
    <submittedName>
        <fullName evidence="7">TetR family transcriptional regulator</fullName>
    </submittedName>
</protein>
<proteinExistence type="predicted"/>
<name>A0ABQ4FSP1_9ACTN</name>
<keyword evidence="1" id="KW-0678">Repressor</keyword>
<dbReference type="InterPro" id="IPR004111">
    <property type="entry name" value="Repressor_TetR_C"/>
</dbReference>
<reference evidence="7 8" key="1">
    <citation type="submission" date="2021-01" db="EMBL/GenBank/DDBJ databases">
        <title>Whole genome shotgun sequence of Microbispora corallina NBRC 16416.</title>
        <authorList>
            <person name="Komaki H."/>
            <person name="Tamura T."/>
        </authorList>
    </citation>
    <scope>NUCLEOTIDE SEQUENCE [LARGE SCALE GENOMIC DNA]</scope>
    <source>
        <strain evidence="7 8">NBRC 16416</strain>
    </source>
</reference>
<gene>
    <name evidence="7" type="ORF">Mco01_08340</name>
</gene>
<accession>A0ABQ4FSP1</accession>
<evidence type="ECO:0000313" key="7">
    <source>
        <dbReference type="EMBL" id="GIH37834.1"/>
    </source>
</evidence>
<dbReference type="InterPro" id="IPR003012">
    <property type="entry name" value="Tet_transcr_reg_TetR"/>
</dbReference>
<dbReference type="PROSITE" id="PS50977">
    <property type="entry name" value="HTH_TETR_2"/>
    <property type="match status" value="1"/>
</dbReference>
<keyword evidence="3 5" id="KW-0238">DNA-binding</keyword>
<dbReference type="PRINTS" id="PR00400">
    <property type="entry name" value="TETREPRESSOR"/>
</dbReference>
<evidence type="ECO:0000256" key="2">
    <source>
        <dbReference type="ARBA" id="ARBA00023015"/>
    </source>
</evidence>
<dbReference type="InterPro" id="IPR001647">
    <property type="entry name" value="HTH_TetR"/>
</dbReference>
<feature type="domain" description="HTH tetR-type" evidence="6">
    <location>
        <begin position="22"/>
        <end position="82"/>
    </location>
</feature>
<dbReference type="PANTHER" id="PTHR30055">
    <property type="entry name" value="HTH-TYPE TRANSCRIPTIONAL REGULATOR RUTR"/>
    <property type="match status" value="1"/>
</dbReference>
<dbReference type="InterPro" id="IPR050109">
    <property type="entry name" value="HTH-type_TetR-like_transc_reg"/>
</dbReference>
<dbReference type="Pfam" id="PF00440">
    <property type="entry name" value="TetR_N"/>
    <property type="match status" value="1"/>
</dbReference>
<keyword evidence="8" id="KW-1185">Reference proteome</keyword>
<dbReference type="Proteomes" id="UP000603904">
    <property type="component" value="Unassembled WGS sequence"/>
</dbReference>
<dbReference type="InterPro" id="IPR036271">
    <property type="entry name" value="Tet_transcr_reg_TetR-rel_C_sf"/>
</dbReference>
<evidence type="ECO:0000256" key="3">
    <source>
        <dbReference type="ARBA" id="ARBA00023125"/>
    </source>
</evidence>
<comment type="caution">
    <text evidence="7">The sequence shown here is derived from an EMBL/GenBank/DDBJ whole genome shotgun (WGS) entry which is preliminary data.</text>
</comment>